<dbReference type="STRING" id="173990.SAMN05660691_02801"/>
<dbReference type="Gene3D" id="3.40.710.10">
    <property type="entry name" value="DD-peptidase/beta-lactamase superfamily"/>
    <property type="match status" value="1"/>
</dbReference>
<evidence type="ECO:0000256" key="4">
    <source>
        <dbReference type="ARBA" id="ARBA00022519"/>
    </source>
</evidence>
<dbReference type="InterPro" id="IPR036138">
    <property type="entry name" value="PBP_dimer_sf"/>
</dbReference>
<keyword evidence="13 14" id="KW-0961">Cell wall biogenesis/degradation</keyword>
<feature type="binding site" evidence="14">
    <location>
        <position position="389"/>
    </location>
    <ligand>
        <name>Zn(2+)</name>
        <dbReference type="ChEBI" id="CHEBI:29105"/>
    </ligand>
</feature>
<evidence type="ECO:0000256" key="11">
    <source>
        <dbReference type="ARBA" id="ARBA00022989"/>
    </source>
</evidence>
<protein>
    <recommendedName>
        <fullName evidence="14">Peptidoglycan D,D-transpeptidase MrdA</fullName>
        <ecNumber evidence="14">3.4.16.4</ecNumber>
    </recommendedName>
    <alternativeName>
        <fullName evidence="14">Penicillin-binding protein 2</fullName>
        <shortName evidence="14">PBP-2</shortName>
    </alternativeName>
</protein>
<evidence type="ECO:0000256" key="1">
    <source>
        <dbReference type="ARBA" id="ARBA00004167"/>
    </source>
</evidence>
<evidence type="ECO:0000256" key="6">
    <source>
        <dbReference type="ARBA" id="ARBA00022670"/>
    </source>
</evidence>
<feature type="domain" description="Penicillin-binding protein dimerisation" evidence="16">
    <location>
        <begin position="66"/>
        <end position="239"/>
    </location>
</feature>
<dbReference type="GO" id="GO:0008270">
    <property type="term" value="F:zinc ion binding"/>
    <property type="evidence" value="ECO:0007669"/>
    <property type="project" value="UniProtKB-UniRule"/>
</dbReference>
<evidence type="ECO:0000256" key="12">
    <source>
        <dbReference type="ARBA" id="ARBA00023136"/>
    </source>
</evidence>
<keyword evidence="8 14" id="KW-0378">Hydrolase</keyword>
<dbReference type="PANTHER" id="PTHR30627:SF2">
    <property type="entry name" value="PEPTIDOGLYCAN D,D-TRANSPEPTIDASE MRDA"/>
    <property type="match status" value="1"/>
</dbReference>
<dbReference type="InterPro" id="IPR050515">
    <property type="entry name" value="Beta-lactam/transpept"/>
</dbReference>
<dbReference type="Pfam" id="PF03717">
    <property type="entry name" value="PBP_dimer"/>
    <property type="match status" value="1"/>
</dbReference>
<keyword evidence="12 14" id="KW-0472">Membrane</keyword>
<dbReference type="GO" id="GO:0008658">
    <property type="term" value="F:penicillin binding"/>
    <property type="evidence" value="ECO:0007669"/>
    <property type="project" value="UniProtKB-UniRule"/>
</dbReference>
<feature type="transmembrane region" description="Helical" evidence="14">
    <location>
        <begin position="21"/>
        <end position="41"/>
    </location>
</feature>
<keyword evidence="9 14" id="KW-0133">Cell shape</keyword>
<keyword evidence="14" id="KW-0862">Zinc</keyword>
<evidence type="ECO:0000256" key="7">
    <source>
        <dbReference type="ARBA" id="ARBA00022692"/>
    </source>
</evidence>
<evidence type="ECO:0000256" key="10">
    <source>
        <dbReference type="ARBA" id="ARBA00022984"/>
    </source>
</evidence>
<dbReference type="Proteomes" id="UP000199371">
    <property type="component" value="Unassembled WGS sequence"/>
</dbReference>
<dbReference type="NCBIfam" id="TIGR03423">
    <property type="entry name" value="pbp2_mrdA"/>
    <property type="match status" value="1"/>
</dbReference>
<keyword evidence="18" id="KW-1185">Reference proteome</keyword>
<dbReference type="Pfam" id="PF00905">
    <property type="entry name" value="Transpeptidase"/>
    <property type="match status" value="1"/>
</dbReference>
<dbReference type="HAMAP" id="MF_02081">
    <property type="entry name" value="MrdA_transpept"/>
    <property type="match status" value="1"/>
</dbReference>
<proteinExistence type="inferred from homology"/>
<dbReference type="SUPFAM" id="SSF56601">
    <property type="entry name" value="beta-lactamase/transpeptidase-like"/>
    <property type="match status" value="1"/>
</dbReference>
<dbReference type="InterPro" id="IPR017790">
    <property type="entry name" value="Penicillin-binding_protein_2"/>
</dbReference>
<gene>
    <name evidence="14" type="primary">mrdA</name>
    <name evidence="17" type="ORF">SAMN05660691_02801</name>
</gene>
<dbReference type="GO" id="GO:0009002">
    <property type="term" value="F:serine-type D-Ala-D-Ala carboxypeptidase activity"/>
    <property type="evidence" value="ECO:0007669"/>
    <property type="project" value="UniProtKB-UniRule"/>
</dbReference>
<evidence type="ECO:0000256" key="9">
    <source>
        <dbReference type="ARBA" id="ARBA00022960"/>
    </source>
</evidence>
<keyword evidence="10 14" id="KW-0573">Peptidoglycan synthesis</keyword>
<dbReference type="Gene3D" id="3.30.1390.30">
    <property type="entry name" value="Penicillin-binding protein 2a, domain 3"/>
    <property type="match status" value="1"/>
</dbReference>
<keyword evidence="7 14" id="KW-0812">Transmembrane</keyword>
<keyword evidence="11 14" id="KW-1133">Transmembrane helix</keyword>
<comment type="pathway">
    <text evidence="14">Cell wall biogenesis; peptidoglycan biosynthesis.</text>
</comment>
<comment type="catalytic activity">
    <reaction evidence="14">
        <text>Preferential cleavage: (Ac)2-L-Lys-D-Ala-|-D-Ala. Also transpeptidation of peptidyl-alanyl moieties that are N-acyl substituents of D-alanine.</text>
        <dbReference type="EC" id="3.4.16.4"/>
    </reaction>
</comment>
<dbReference type="GO" id="GO:0008360">
    <property type="term" value="P:regulation of cell shape"/>
    <property type="evidence" value="ECO:0007669"/>
    <property type="project" value="UniProtKB-KW"/>
</dbReference>
<evidence type="ECO:0000313" key="17">
    <source>
        <dbReference type="EMBL" id="SEI01386.1"/>
    </source>
</evidence>
<keyword evidence="3 14" id="KW-1003">Cell membrane</keyword>
<keyword evidence="4 14" id="KW-0997">Cell inner membrane</keyword>
<dbReference type="GO" id="GO:0071555">
    <property type="term" value="P:cell wall organization"/>
    <property type="evidence" value="ECO:0007669"/>
    <property type="project" value="UniProtKB-KW"/>
</dbReference>
<evidence type="ECO:0000256" key="3">
    <source>
        <dbReference type="ARBA" id="ARBA00022475"/>
    </source>
</evidence>
<dbReference type="InterPro" id="IPR012338">
    <property type="entry name" value="Beta-lactam/transpept-like"/>
</dbReference>
<feature type="binding site" evidence="14">
    <location>
        <position position="370"/>
    </location>
    <ligand>
        <name>Zn(2+)</name>
        <dbReference type="ChEBI" id="CHEBI:29105"/>
    </ligand>
</feature>
<organism evidence="17 18">
    <name type="scientific">Rheinheimera pacifica</name>
    <dbReference type="NCBI Taxonomy" id="173990"/>
    <lineage>
        <taxon>Bacteria</taxon>
        <taxon>Pseudomonadati</taxon>
        <taxon>Pseudomonadota</taxon>
        <taxon>Gammaproteobacteria</taxon>
        <taxon>Chromatiales</taxon>
        <taxon>Chromatiaceae</taxon>
        <taxon>Rheinheimera</taxon>
    </lineage>
</organism>
<comment type="subcellular location">
    <subcellularLocation>
        <location evidence="14">Cell inner membrane</location>
        <topology evidence="14">Single-pass membrane protein</topology>
    </subcellularLocation>
    <subcellularLocation>
        <location evidence="2">Cell membrane</location>
    </subcellularLocation>
    <subcellularLocation>
        <location evidence="1">Membrane</location>
        <topology evidence="1">Single-pass membrane protein</topology>
    </subcellularLocation>
</comment>
<dbReference type="GO" id="GO:0009252">
    <property type="term" value="P:peptidoglycan biosynthetic process"/>
    <property type="evidence" value="ECO:0007669"/>
    <property type="project" value="UniProtKB-UniRule"/>
</dbReference>
<evidence type="ECO:0000256" key="2">
    <source>
        <dbReference type="ARBA" id="ARBA00004236"/>
    </source>
</evidence>
<dbReference type="InterPro" id="IPR001460">
    <property type="entry name" value="PCN-bd_Tpept"/>
</dbReference>
<dbReference type="SUPFAM" id="SSF56519">
    <property type="entry name" value="Penicillin binding protein dimerisation domain"/>
    <property type="match status" value="1"/>
</dbReference>
<feature type="domain" description="Penicillin-binding protein transpeptidase" evidence="15">
    <location>
        <begin position="272"/>
        <end position="611"/>
    </location>
</feature>
<evidence type="ECO:0000313" key="18">
    <source>
        <dbReference type="Proteomes" id="UP000199371"/>
    </source>
</evidence>
<comment type="similarity">
    <text evidence="14">Belongs to the transpeptidase family. MrdA subfamily.</text>
</comment>
<feature type="binding site" evidence="14">
    <location>
        <position position="376"/>
    </location>
    <ligand>
        <name>Zn(2+)</name>
        <dbReference type="ChEBI" id="CHEBI:29105"/>
    </ligand>
</feature>
<dbReference type="GO" id="GO:0071972">
    <property type="term" value="F:peptidoglycan L,D-transpeptidase activity"/>
    <property type="evidence" value="ECO:0007669"/>
    <property type="project" value="TreeGrafter"/>
</dbReference>
<name>A0A1H6MIA8_9GAMM</name>
<dbReference type="GO" id="GO:0005886">
    <property type="term" value="C:plasma membrane"/>
    <property type="evidence" value="ECO:0007669"/>
    <property type="project" value="UniProtKB-SubCell"/>
</dbReference>
<dbReference type="Gene3D" id="3.90.1310.10">
    <property type="entry name" value="Penicillin-binding protein 2a (Domain 2)"/>
    <property type="match status" value="1"/>
</dbReference>
<reference evidence="18" key="1">
    <citation type="submission" date="2016-10" db="EMBL/GenBank/DDBJ databases">
        <authorList>
            <person name="Varghese N."/>
            <person name="Submissions S."/>
        </authorList>
    </citation>
    <scope>NUCLEOTIDE SEQUENCE [LARGE SCALE GENOMIC DNA]</scope>
    <source>
        <strain evidence="18">DSM 17616</strain>
    </source>
</reference>
<feature type="binding site" evidence="14">
    <location>
        <position position="355"/>
    </location>
    <ligand>
        <name>Zn(2+)</name>
        <dbReference type="ChEBI" id="CHEBI:29105"/>
    </ligand>
</feature>
<evidence type="ECO:0000256" key="5">
    <source>
        <dbReference type="ARBA" id="ARBA00022645"/>
    </source>
</evidence>
<comment type="cofactor">
    <cofactor evidence="14">
        <name>Zn(2+)</name>
        <dbReference type="ChEBI" id="CHEBI:29105"/>
    </cofactor>
    <text evidence="14">Binds one Zn(2+) ion per subunit.</text>
</comment>
<accession>A0A1H6MIA8</accession>
<dbReference type="InterPro" id="IPR005311">
    <property type="entry name" value="PBP_dimer"/>
</dbReference>
<keyword evidence="14" id="KW-0479">Metal-binding</keyword>
<dbReference type="RefSeq" id="WP_177172249.1">
    <property type="nucleotide sequence ID" value="NZ_FNXF01000011.1"/>
</dbReference>
<dbReference type="EMBL" id="FNXF01000011">
    <property type="protein sequence ID" value="SEI01386.1"/>
    <property type="molecule type" value="Genomic_DNA"/>
</dbReference>
<comment type="function">
    <text evidence="14">Catalyzes cross-linking of the peptidoglycan cell wall.</text>
</comment>
<feature type="active site" description="Acyl-ester intermediate" evidence="14">
    <location>
        <position position="331"/>
    </location>
</feature>
<keyword evidence="6 14" id="KW-0645">Protease</keyword>
<dbReference type="PANTHER" id="PTHR30627">
    <property type="entry name" value="PEPTIDOGLYCAN D,D-TRANSPEPTIDASE"/>
    <property type="match status" value="1"/>
</dbReference>
<evidence type="ECO:0000256" key="8">
    <source>
        <dbReference type="ARBA" id="ARBA00022801"/>
    </source>
</evidence>
<dbReference type="AlphaFoldDB" id="A0A1H6MIA8"/>
<dbReference type="UniPathway" id="UPA00219"/>
<keyword evidence="5 14" id="KW-0121">Carboxypeptidase</keyword>
<dbReference type="EC" id="3.4.16.4" evidence="14"/>
<evidence type="ECO:0000256" key="14">
    <source>
        <dbReference type="HAMAP-Rule" id="MF_02081"/>
    </source>
</evidence>
<evidence type="ECO:0000259" key="15">
    <source>
        <dbReference type="Pfam" id="PF00905"/>
    </source>
</evidence>
<dbReference type="GO" id="GO:0006508">
    <property type="term" value="P:proteolysis"/>
    <property type="evidence" value="ECO:0007669"/>
    <property type="project" value="UniProtKB-KW"/>
</dbReference>
<evidence type="ECO:0000259" key="16">
    <source>
        <dbReference type="Pfam" id="PF03717"/>
    </source>
</evidence>
<sequence length="622" mass="69537">MFKKRVAIQDFAAESRLFNQRAVFAILFVVLMFSVIVFNQYQLQIVSYQDYQTRSEGNRIKVVPLAPNRGLIYDRSGILLAENRPVFSLELIPEQINDMAGTLAELATLIEFTAEQQDAFLKQVRAQRRFNSITLKEQLDDQEVAILAANQHRFPGVTVEARLSRHYPFGDLFTHALGYIGKINTRELQQLELDGEAPNYAASRDIGKIGLERFYQRELHGTMGYQEVEVNNRGRLIRVLRSVPAVSGQNIQLGLDVGLQLTAQQILKQHRGAIVAIDPRDGAVLAFYSNPSYDANLFVHGISSANYNELLNSRDRPLINRVTQGVYPPASTIKPHLALLGLESRTITTNTKIWDPGYYTLPNSDHRFRDHIRWGHGWVDIYTAITKSCDTFFYDMGIKLGIDRISEYMHKMGFGEKTGIDILEESSANMPSRGWKRARHNQPWYPGDTVPLSIGQSYWTTTPLQLAVATTPLLNRGKLVTPHMVTAFNNGETTAANILPPRQVLDVENEQNYAVVMDTMHQTVSTLGGTAHRAFIGAQYSSAGKTGTAQLAAIAQDAKYDADAIDERLRDNAMYLGYAPYDKPTILVVVALENAGGGGSNAAPLARQLMDYYFTAGVNRDE</sequence>
<evidence type="ECO:0000256" key="13">
    <source>
        <dbReference type="ARBA" id="ARBA00023316"/>
    </source>
</evidence>